<feature type="compositionally biased region" description="Polar residues" evidence="1">
    <location>
        <begin position="142"/>
        <end position="151"/>
    </location>
</feature>
<feature type="compositionally biased region" description="Basic and acidic residues" evidence="1">
    <location>
        <begin position="100"/>
        <end position="116"/>
    </location>
</feature>
<feature type="region of interest" description="Disordered" evidence="1">
    <location>
        <begin position="72"/>
        <end position="196"/>
    </location>
</feature>
<feature type="compositionally biased region" description="Basic and acidic residues" evidence="1">
    <location>
        <begin position="132"/>
        <end position="141"/>
    </location>
</feature>
<comment type="caution">
    <text evidence="2">The sequence shown here is derived from an EMBL/GenBank/DDBJ whole genome shotgun (WGS) entry which is preliminary data.</text>
</comment>
<name>A0A9P7V7V3_9ASCO</name>
<organism evidence="2 3">
    <name type="scientific">Scheffersomyces spartinae</name>
    <dbReference type="NCBI Taxonomy" id="45513"/>
    <lineage>
        <taxon>Eukaryota</taxon>
        <taxon>Fungi</taxon>
        <taxon>Dikarya</taxon>
        <taxon>Ascomycota</taxon>
        <taxon>Saccharomycotina</taxon>
        <taxon>Pichiomycetes</taxon>
        <taxon>Debaryomycetaceae</taxon>
        <taxon>Scheffersomyces</taxon>
    </lineage>
</organism>
<feature type="region of interest" description="Disordered" evidence="1">
    <location>
        <begin position="1"/>
        <end position="47"/>
    </location>
</feature>
<proteinExistence type="predicted"/>
<dbReference type="OrthoDB" id="3993315at2759"/>
<dbReference type="GeneID" id="66114626"/>
<dbReference type="RefSeq" id="XP_043048347.1">
    <property type="nucleotide sequence ID" value="XM_043192052.1"/>
</dbReference>
<sequence length="315" mass="34910">MAEETEYANDDSVFGNSPDLPPPATMAVPEPERRASVTSASSEDSTDKLIKSLESNHLGDGVTTLDKALAEAEAKQDEANEVEKEALKPSVSVSQTSTKNEYDGMIIHKIERKPEPEPEPVSEHVPSVDPLKAADGKKNSDDNTNTINISGSKKAGTYPTPPMKKPVKFRVTSVNSEPVHSRSTSTGSQSGESSLPIAISTSSGTYIRKLLMKTNISAEEATTQRLIKETQQKYDIFLSKIVKIEKEIHFLTNLLPPYNVEIDYPTRVKISRAIEKLQMKQDELDKNKYSLGIQLSRLWRDHEDGDLWVRSVTNQ</sequence>
<protein>
    <submittedName>
        <fullName evidence="2">Uncharacterized protein</fullName>
    </submittedName>
</protein>
<gene>
    <name evidence="2" type="ORF">KQ657_001252</name>
</gene>
<reference evidence="2" key="1">
    <citation type="submission" date="2021-03" db="EMBL/GenBank/DDBJ databases">
        <authorList>
            <person name="Palmer J.M."/>
        </authorList>
    </citation>
    <scope>NUCLEOTIDE SEQUENCE</scope>
    <source>
        <strain evidence="2">ARV_011</strain>
    </source>
</reference>
<accession>A0A9P7V7V3</accession>
<keyword evidence="3" id="KW-1185">Reference proteome</keyword>
<evidence type="ECO:0000313" key="3">
    <source>
        <dbReference type="Proteomes" id="UP000790833"/>
    </source>
</evidence>
<evidence type="ECO:0000256" key="1">
    <source>
        <dbReference type="SAM" id="MobiDB-lite"/>
    </source>
</evidence>
<dbReference type="AlphaFoldDB" id="A0A9P7V7V3"/>
<dbReference type="Proteomes" id="UP000790833">
    <property type="component" value="Unassembled WGS sequence"/>
</dbReference>
<feature type="compositionally biased region" description="Low complexity" evidence="1">
    <location>
        <begin position="181"/>
        <end position="194"/>
    </location>
</feature>
<feature type="compositionally biased region" description="Basic and acidic residues" evidence="1">
    <location>
        <begin position="72"/>
        <end position="87"/>
    </location>
</feature>
<evidence type="ECO:0000313" key="2">
    <source>
        <dbReference type="EMBL" id="KAG7192797.1"/>
    </source>
</evidence>
<dbReference type="EMBL" id="JAHMUF010000015">
    <property type="protein sequence ID" value="KAG7192797.1"/>
    <property type="molecule type" value="Genomic_DNA"/>
</dbReference>